<evidence type="ECO:0000313" key="15">
    <source>
        <dbReference type="Proteomes" id="UP000178794"/>
    </source>
</evidence>
<dbReference type="InterPro" id="IPR002176">
    <property type="entry name" value="X-over_junc_endoDNase_RuvC"/>
</dbReference>
<keyword evidence="7 13" id="KW-0378">Hydrolase</keyword>
<dbReference type="Pfam" id="PF02075">
    <property type="entry name" value="RuvC"/>
    <property type="match status" value="1"/>
</dbReference>
<comment type="function">
    <text evidence="13">The RuvA-RuvB-RuvC complex processes Holliday junction (HJ) DNA during genetic recombination and DNA repair. Endonuclease that resolves HJ intermediates. Cleaves cruciform DNA by making single-stranded nicks across the HJ at symmetrical positions within the homologous arms, yielding a 5'-phosphate and a 3'-hydroxyl group; requires a central core of homology in the junction. The consensus cleavage sequence is 5'-(A/T)TT(C/G)-3'. Cleavage occurs on the 3'-side of the TT dinucleotide at the point of strand exchange. HJ branch migration catalyzed by RuvA-RuvB allows RuvC to scan DNA until it finds its consensus sequence, where it cleaves and resolves the cruciform DNA.</text>
</comment>
<keyword evidence="3 13" id="KW-0540">Nuclease</keyword>
<evidence type="ECO:0000256" key="2">
    <source>
        <dbReference type="ARBA" id="ARBA00022490"/>
    </source>
</evidence>
<reference evidence="14 15" key="1">
    <citation type="journal article" date="2016" name="Nat. Commun.">
        <title>Thousands of microbial genomes shed light on interconnected biogeochemical processes in an aquifer system.</title>
        <authorList>
            <person name="Anantharaman K."/>
            <person name="Brown C.T."/>
            <person name="Hug L.A."/>
            <person name="Sharon I."/>
            <person name="Castelle C.J."/>
            <person name="Probst A.J."/>
            <person name="Thomas B.C."/>
            <person name="Singh A."/>
            <person name="Wilkins M.J."/>
            <person name="Karaoz U."/>
            <person name="Brodie E.L."/>
            <person name="Williams K.H."/>
            <person name="Hubbard S.S."/>
            <person name="Banfield J.F."/>
        </authorList>
    </citation>
    <scope>NUCLEOTIDE SEQUENCE [LARGE SCALE GENOMIC DNA]</scope>
</reference>
<gene>
    <name evidence="13" type="primary">ruvC</name>
    <name evidence="14" type="ORF">A3C89_03280</name>
</gene>
<evidence type="ECO:0000256" key="12">
    <source>
        <dbReference type="ARBA" id="ARBA00029354"/>
    </source>
</evidence>
<dbReference type="GO" id="GO:0048476">
    <property type="term" value="C:Holliday junction resolvase complex"/>
    <property type="evidence" value="ECO:0007669"/>
    <property type="project" value="UniProtKB-UniRule"/>
</dbReference>
<dbReference type="PANTHER" id="PTHR30194">
    <property type="entry name" value="CROSSOVER JUNCTION ENDODEOXYRIBONUCLEASE RUVC"/>
    <property type="match status" value="1"/>
</dbReference>
<evidence type="ECO:0000256" key="1">
    <source>
        <dbReference type="ARBA" id="ARBA00009518"/>
    </source>
</evidence>
<dbReference type="InterPro" id="IPR036397">
    <property type="entry name" value="RNaseH_sf"/>
</dbReference>
<comment type="caution">
    <text evidence="14">The sequence shown here is derived from an EMBL/GenBank/DDBJ whole genome shotgun (WGS) entry which is preliminary data.</text>
</comment>
<feature type="active site" evidence="13">
    <location>
        <position position="70"/>
    </location>
</feature>
<evidence type="ECO:0000313" key="14">
    <source>
        <dbReference type="EMBL" id="OGG59937.1"/>
    </source>
</evidence>
<keyword evidence="5 13" id="KW-0255">Endonuclease</keyword>
<keyword evidence="8 13" id="KW-0460">Magnesium</keyword>
<keyword evidence="11 13" id="KW-0234">DNA repair</keyword>
<dbReference type="GO" id="GO:0006281">
    <property type="term" value="P:DNA repair"/>
    <property type="evidence" value="ECO:0007669"/>
    <property type="project" value="UniProtKB-UniRule"/>
</dbReference>
<dbReference type="EMBL" id="MFLF01000012">
    <property type="protein sequence ID" value="OGG59937.1"/>
    <property type="molecule type" value="Genomic_DNA"/>
</dbReference>
<keyword evidence="2 13" id="KW-0963">Cytoplasm</keyword>
<dbReference type="PANTHER" id="PTHR30194:SF3">
    <property type="entry name" value="CROSSOVER JUNCTION ENDODEOXYRIBONUCLEASE RUVC"/>
    <property type="match status" value="1"/>
</dbReference>
<dbReference type="HAMAP" id="MF_00034">
    <property type="entry name" value="RuvC"/>
    <property type="match status" value="1"/>
</dbReference>
<dbReference type="Gene3D" id="3.30.420.10">
    <property type="entry name" value="Ribonuclease H-like superfamily/Ribonuclease H"/>
    <property type="match status" value="1"/>
</dbReference>
<dbReference type="FunFam" id="3.30.420.10:FF:000002">
    <property type="entry name" value="Crossover junction endodeoxyribonuclease RuvC"/>
    <property type="match status" value="1"/>
</dbReference>
<evidence type="ECO:0000256" key="6">
    <source>
        <dbReference type="ARBA" id="ARBA00022763"/>
    </source>
</evidence>
<comment type="similarity">
    <text evidence="1 13">Belongs to the RuvC family.</text>
</comment>
<accession>A0A1F6DF39</accession>
<evidence type="ECO:0000256" key="9">
    <source>
        <dbReference type="ARBA" id="ARBA00023125"/>
    </source>
</evidence>
<dbReference type="SUPFAM" id="SSF53098">
    <property type="entry name" value="Ribonuclease H-like"/>
    <property type="match status" value="1"/>
</dbReference>
<sequence>MINKILAIDPGYDRIGVALLARDESGRDVCLFSTCVQTDRKASHHERLFTTGDAVRKIILEHEPTVFAIEKLFFQNNAKTAMLVAEARGIMLFLARLHNLEIHEYTPQEIKVAMTGHGGSDKKAVTDMVKRLVKNVPEKALDDEYDAIAIGVTCLAHLR</sequence>
<dbReference type="GO" id="GO:0005737">
    <property type="term" value="C:cytoplasm"/>
    <property type="evidence" value="ECO:0007669"/>
    <property type="project" value="UniProtKB-SubCell"/>
</dbReference>
<dbReference type="PRINTS" id="PR00696">
    <property type="entry name" value="RSOLVASERUVC"/>
</dbReference>
<comment type="catalytic activity">
    <reaction evidence="12 13">
        <text>Endonucleolytic cleavage at a junction such as a reciprocal single-stranded crossover between two homologous DNA duplexes (Holliday junction).</text>
        <dbReference type="EC" id="3.1.21.10"/>
    </reaction>
</comment>
<feature type="active site" evidence="13">
    <location>
        <position position="9"/>
    </location>
</feature>
<protein>
    <recommendedName>
        <fullName evidence="13">Crossover junction endodeoxyribonuclease RuvC</fullName>
        <ecNumber evidence="13">3.1.21.10</ecNumber>
    </recommendedName>
    <alternativeName>
        <fullName evidence="13">Holliday junction nuclease RuvC</fullName>
    </alternativeName>
    <alternativeName>
        <fullName evidence="13">Holliday junction resolvase RuvC</fullName>
    </alternativeName>
</protein>
<evidence type="ECO:0000256" key="8">
    <source>
        <dbReference type="ARBA" id="ARBA00022842"/>
    </source>
</evidence>
<comment type="subunit">
    <text evidence="13">Homodimer which binds Holliday junction (HJ) DNA. The HJ becomes 2-fold symmetrical on binding to RuvC with unstacked arms; it has a different conformation from HJ DNA in complex with RuvA. In the full resolvosome a probable DNA-RuvA(4)-RuvB(12)-RuvC(2) complex forms which resolves the HJ.</text>
</comment>
<proteinExistence type="inferred from homology"/>
<organism evidence="14 15">
    <name type="scientific">Candidatus Kaiserbacteria bacterium RIFCSPHIGHO2_02_FULL_50_50</name>
    <dbReference type="NCBI Taxonomy" id="1798492"/>
    <lineage>
        <taxon>Bacteria</taxon>
        <taxon>Candidatus Kaiseribacteriota</taxon>
    </lineage>
</organism>
<keyword evidence="10 13" id="KW-0233">DNA recombination</keyword>
<dbReference type="STRING" id="1798492.A3C89_03280"/>
<evidence type="ECO:0000256" key="3">
    <source>
        <dbReference type="ARBA" id="ARBA00022722"/>
    </source>
</evidence>
<keyword evidence="4 13" id="KW-0479">Metal-binding</keyword>
<dbReference type="InterPro" id="IPR012337">
    <property type="entry name" value="RNaseH-like_sf"/>
</dbReference>
<dbReference type="GO" id="GO:0000287">
    <property type="term" value="F:magnesium ion binding"/>
    <property type="evidence" value="ECO:0007669"/>
    <property type="project" value="UniProtKB-UniRule"/>
</dbReference>
<feature type="binding site" evidence="13">
    <location>
        <position position="143"/>
    </location>
    <ligand>
        <name>Mg(2+)</name>
        <dbReference type="ChEBI" id="CHEBI:18420"/>
        <label>1</label>
    </ligand>
</feature>
<evidence type="ECO:0000256" key="4">
    <source>
        <dbReference type="ARBA" id="ARBA00022723"/>
    </source>
</evidence>
<feature type="binding site" evidence="13">
    <location>
        <position position="70"/>
    </location>
    <ligand>
        <name>Mg(2+)</name>
        <dbReference type="ChEBI" id="CHEBI:18420"/>
        <label>2</label>
    </ligand>
</feature>
<evidence type="ECO:0000256" key="11">
    <source>
        <dbReference type="ARBA" id="ARBA00023204"/>
    </source>
</evidence>
<keyword evidence="9 13" id="KW-0238">DNA-binding</keyword>
<evidence type="ECO:0000256" key="10">
    <source>
        <dbReference type="ARBA" id="ARBA00023172"/>
    </source>
</evidence>
<name>A0A1F6DF39_9BACT</name>
<evidence type="ECO:0000256" key="7">
    <source>
        <dbReference type="ARBA" id="ARBA00022801"/>
    </source>
</evidence>
<comment type="subcellular location">
    <subcellularLocation>
        <location evidence="13">Cytoplasm</location>
    </subcellularLocation>
</comment>
<dbReference type="CDD" id="cd16962">
    <property type="entry name" value="RuvC"/>
    <property type="match status" value="1"/>
</dbReference>
<comment type="cofactor">
    <cofactor evidence="13">
        <name>Mg(2+)</name>
        <dbReference type="ChEBI" id="CHEBI:18420"/>
    </cofactor>
    <text evidence="13">Binds 2 Mg(2+) ion per subunit.</text>
</comment>
<dbReference type="AlphaFoldDB" id="A0A1F6DF39"/>
<dbReference type="GO" id="GO:0006310">
    <property type="term" value="P:DNA recombination"/>
    <property type="evidence" value="ECO:0007669"/>
    <property type="project" value="UniProtKB-UniRule"/>
</dbReference>
<feature type="active site" evidence="13">
    <location>
        <position position="143"/>
    </location>
</feature>
<keyword evidence="6 13" id="KW-0227">DNA damage</keyword>
<dbReference type="Proteomes" id="UP000178794">
    <property type="component" value="Unassembled WGS sequence"/>
</dbReference>
<dbReference type="GO" id="GO:0008821">
    <property type="term" value="F:crossover junction DNA endonuclease activity"/>
    <property type="evidence" value="ECO:0007669"/>
    <property type="project" value="UniProtKB-UniRule"/>
</dbReference>
<evidence type="ECO:0000256" key="13">
    <source>
        <dbReference type="HAMAP-Rule" id="MF_00034"/>
    </source>
</evidence>
<evidence type="ECO:0000256" key="5">
    <source>
        <dbReference type="ARBA" id="ARBA00022759"/>
    </source>
</evidence>
<dbReference type="GO" id="GO:0003677">
    <property type="term" value="F:DNA binding"/>
    <property type="evidence" value="ECO:0007669"/>
    <property type="project" value="UniProtKB-KW"/>
</dbReference>
<dbReference type="EC" id="3.1.21.10" evidence="13"/>
<feature type="binding site" evidence="13">
    <location>
        <position position="9"/>
    </location>
    <ligand>
        <name>Mg(2+)</name>
        <dbReference type="ChEBI" id="CHEBI:18420"/>
        <label>1</label>
    </ligand>
</feature>